<sequence>MANPLGAAIGLSLTDPRRAAAAILALRLPRPVLVEALILVTALGTLAALLGSAEMQIVLPLGETGALVFSPFLYALLLGSALTVTALAIDLVGRMMGGAGKFADALALVVWIEVLALVVRLAQMAAFLLSSLVGAIVSIAGLGLLLWCLINFVRVLHGFDGPGRAAAVLILSFLGIGFGLSLILALIGVGATTTTTGA</sequence>
<dbReference type="Pfam" id="PF04893">
    <property type="entry name" value="Yip1"/>
    <property type="match status" value="1"/>
</dbReference>
<feature type="domain" description="Yip1" evidence="6">
    <location>
        <begin position="12"/>
        <end position="182"/>
    </location>
</feature>
<dbReference type="InterPro" id="IPR006977">
    <property type="entry name" value="Yip1_dom"/>
</dbReference>
<feature type="transmembrane region" description="Helical" evidence="5">
    <location>
        <begin position="105"/>
        <end position="126"/>
    </location>
</feature>
<protein>
    <submittedName>
        <fullName evidence="7">Yip1 domain-containing protein</fullName>
    </submittedName>
</protein>
<feature type="transmembrane region" description="Helical" evidence="5">
    <location>
        <begin position="165"/>
        <end position="189"/>
    </location>
</feature>
<keyword evidence="8" id="KW-1185">Reference proteome</keyword>
<feature type="transmembrane region" description="Helical" evidence="5">
    <location>
        <begin position="72"/>
        <end position="93"/>
    </location>
</feature>
<evidence type="ECO:0000256" key="4">
    <source>
        <dbReference type="ARBA" id="ARBA00023136"/>
    </source>
</evidence>
<evidence type="ECO:0000256" key="5">
    <source>
        <dbReference type="SAM" id="Phobius"/>
    </source>
</evidence>
<feature type="transmembrane region" description="Helical" evidence="5">
    <location>
        <begin position="32"/>
        <end position="52"/>
    </location>
</feature>
<dbReference type="STRING" id="1447782.SAMN05444417_3088"/>
<dbReference type="AlphaFoldDB" id="A0A1M6H3P8"/>
<dbReference type="RefSeq" id="WP_073332951.1">
    <property type="nucleotide sequence ID" value="NZ_FQYO01000005.1"/>
</dbReference>
<dbReference type="GO" id="GO:0016020">
    <property type="term" value="C:membrane"/>
    <property type="evidence" value="ECO:0007669"/>
    <property type="project" value="UniProtKB-SubCell"/>
</dbReference>
<dbReference type="EMBL" id="FQYO01000005">
    <property type="protein sequence ID" value="SHJ16810.1"/>
    <property type="molecule type" value="Genomic_DNA"/>
</dbReference>
<keyword evidence="3 5" id="KW-1133">Transmembrane helix</keyword>
<keyword evidence="4 5" id="KW-0472">Membrane</keyword>
<keyword evidence="2 5" id="KW-0812">Transmembrane</keyword>
<proteinExistence type="predicted"/>
<feature type="transmembrane region" description="Helical" evidence="5">
    <location>
        <begin position="132"/>
        <end position="153"/>
    </location>
</feature>
<name>A0A1M6H3P8_9RHOB</name>
<accession>A0A1M6H3P8</accession>
<evidence type="ECO:0000256" key="2">
    <source>
        <dbReference type="ARBA" id="ARBA00022692"/>
    </source>
</evidence>
<dbReference type="Proteomes" id="UP000184292">
    <property type="component" value="Unassembled WGS sequence"/>
</dbReference>
<evidence type="ECO:0000259" key="6">
    <source>
        <dbReference type="Pfam" id="PF04893"/>
    </source>
</evidence>
<evidence type="ECO:0000313" key="8">
    <source>
        <dbReference type="Proteomes" id="UP000184292"/>
    </source>
</evidence>
<evidence type="ECO:0000256" key="3">
    <source>
        <dbReference type="ARBA" id="ARBA00022989"/>
    </source>
</evidence>
<comment type="subcellular location">
    <subcellularLocation>
        <location evidence="1">Membrane</location>
        <topology evidence="1">Multi-pass membrane protein</topology>
    </subcellularLocation>
</comment>
<gene>
    <name evidence="7" type="ORF">SAMN05444417_3088</name>
</gene>
<evidence type="ECO:0000256" key="1">
    <source>
        <dbReference type="ARBA" id="ARBA00004141"/>
    </source>
</evidence>
<reference evidence="7 8" key="1">
    <citation type="submission" date="2016-11" db="EMBL/GenBank/DDBJ databases">
        <authorList>
            <person name="Jaros S."/>
            <person name="Januszkiewicz K."/>
            <person name="Wedrychowicz H."/>
        </authorList>
    </citation>
    <scope>NUCLEOTIDE SEQUENCE [LARGE SCALE GENOMIC DNA]</scope>
    <source>
        <strain evidence="7 8">DSM 100565</strain>
    </source>
</reference>
<evidence type="ECO:0000313" key="7">
    <source>
        <dbReference type="EMBL" id="SHJ16810.1"/>
    </source>
</evidence>
<organism evidence="7 8">
    <name type="scientific">Wenxinia saemankumensis</name>
    <dbReference type="NCBI Taxonomy" id="1447782"/>
    <lineage>
        <taxon>Bacteria</taxon>
        <taxon>Pseudomonadati</taxon>
        <taxon>Pseudomonadota</taxon>
        <taxon>Alphaproteobacteria</taxon>
        <taxon>Rhodobacterales</taxon>
        <taxon>Roseobacteraceae</taxon>
        <taxon>Wenxinia</taxon>
    </lineage>
</organism>
<dbReference type="OrthoDB" id="7872013at2"/>